<dbReference type="CDD" id="cd14958">
    <property type="entry name" value="NHL_PAL_like"/>
    <property type="match status" value="1"/>
</dbReference>
<dbReference type="PANTHER" id="PTHR10680:SF38">
    <property type="entry name" value="BLL1368 PROTEIN"/>
    <property type="match status" value="1"/>
</dbReference>
<dbReference type="InterPro" id="IPR011042">
    <property type="entry name" value="6-blade_b-propeller_TolB-like"/>
</dbReference>
<dbReference type="RefSeq" id="WP_345636007.1">
    <property type="nucleotide sequence ID" value="NZ_BAABJQ010000025.1"/>
</dbReference>
<dbReference type="Pfam" id="PF01436">
    <property type="entry name" value="NHL"/>
    <property type="match status" value="2"/>
</dbReference>
<gene>
    <name evidence="5" type="ORF">GCM10023322_64390</name>
</gene>
<organism evidence="5 6">
    <name type="scientific">Rugosimonospora acidiphila</name>
    <dbReference type="NCBI Taxonomy" id="556531"/>
    <lineage>
        <taxon>Bacteria</taxon>
        <taxon>Bacillati</taxon>
        <taxon>Actinomycetota</taxon>
        <taxon>Actinomycetes</taxon>
        <taxon>Micromonosporales</taxon>
        <taxon>Micromonosporaceae</taxon>
        <taxon>Rugosimonospora</taxon>
    </lineage>
</organism>
<evidence type="ECO:0000256" key="1">
    <source>
        <dbReference type="ARBA" id="ARBA00022729"/>
    </source>
</evidence>
<feature type="repeat" description="NHL" evidence="4">
    <location>
        <begin position="160"/>
        <end position="199"/>
    </location>
</feature>
<keyword evidence="3" id="KW-0325">Glycoprotein</keyword>
<sequence>MAVVLGQGSHTYRVEEGWGTLPEGWDLGDVAGTAVDAQDRVYVFNRGEHPMIVFDRDGNFLNSWGEGFFPHAHGVFIAPDQTLYCTDDGRHTMTRHDLDGTLLMSIGVPGEAAGYHSGEPFNRCTHTALSPEGDIYVSDGYGNARVHKFSPDGRLLLSWGANGMASGEFNLPHNIVCDADGWVYVADRENHRIQIFDGNGRFEACWRDVVHRPCALYLTPGPDPVFLVGELGPSMNFNRGAPNLGPRLSVLSTTGSLISRLEVTPAMGLGPGQFISPHGIATDSRGDIYVAEVSVTGWPQLFPGKPMPRPIRSLQKLVRVEG</sequence>
<evidence type="ECO:0000256" key="2">
    <source>
        <dbReference type="ARBA" id="ARBA00022737"/>
    </source>
</evidence>
<comment type="caution">
    <text evidence="5">The sequence shown here is derived from an EMBL/GenBank/DDBJ whole genome shotgun (WGS) entry which is preliminary data.</text>
</comment>
<dbReference type="PANTHER" id="PTHR10680">
    <property type="entry name" value="PEPTIDYL-GLYCINE ALPHA-AMIDATING MONOOXYGENASE"/>
    <property type="match status" value="1"/>
</dbReference>
<dbReference type="InterPro" id="IPR001258">
    <property type="entry name" value="NHL_repeat"/>
</dbReference>
<accession>A0ABP9SHY8</accession>
<dbReference type="PROSITE" id="PS51125">
    <property type="entry name" value="NHL"/>
    <property type="match status" value="2"/>
</dbReference>
<dbReference type="Proteomes" id="UP001501570">
    <property type="component" value="Unassembled WGS sequence"/>
</dbReference>
<keyword evidence="5" id="KW-0456">Lyase</keyword>
<dbReference type="SUPFAM" id="SSF101898">
    <property type="entry name" value="NHL repeat"/>
    <property type="match status" value="1"/>
</dbReference>
<name>A0ABP9SHY8_9ACTN</name>
<reference evidence="6" key="1">
    <citation type="journal article" date="2019" name="Int. J. Syst. Evol. Microbiol.">
        <title>The Global Catalogue of Microorganisms (GCM) 10K type strain sequencing project: providing services to taxonomists for standard genome sequencing and annotation.</title>
        <authorList>
            <consortium name="The Broad Institute Genomics Platform"/>
            <consortium name="The Broad Institute Genome Sequencing Center for Infectious Disease"/>
            <person name="Wu L."/>
            <person name="Ma J."/>
        </authorList>
    </citation>
    <scope>NUCLEOTIDE SEQUENCE [LARGE SCALE GENOMIC DNA]</scope>
    <source>
        <strain evidence="6">JCM 18304</strain>
    </source>
</reference>
<dbReference type="EMBL" id="BAABJQ010000025">
    <property type="protein sequence ID" value="GAA5196138.1"/>
    <property type="molecule type" value="Genomic_DNA"/>
</dbReference>
<keyword evidence="6" id="KW-1185">Reference proteome</keyword>
<dbReference type="Gene3D" id="2.120.10.30">
    <property type="entry name" value="TolB, C-terminal domain"/>
    <property type="match status" value="1"/>
</dbReference>
<proteinExistence type="predicted"/>
<keyword evidence="1" id="KW-0732">Signal</keyword>
<evidence type="ECO:0000313" key="5">
    <source>
        <dbReference type="EMBL" id="GAA5196138.1"/>
    </source>
</evidence>
<dbReference type="GO" id="GO:0016829">
    <property type="term" value="F:lyase activity"/>
    <property type="evidence" value="ECO:0007669"/>
    <property type="project" value="UniProtKB-KW"/>
</dbReference>
<feature type="repeat" description="NHL" evidence="4">
    <location>
        <begin position="128"/>
        <end position="152"/>
    </location>
</feature>
<keyword evidence="2" id="KW-0677">Repeat</keyword>
<evidence type="ECO:0000256" key="4">
    <source>
        <dbReference type="PROSITE-ProRule" id="PRU00504"/>
    </source>
</evidence>
<evidence type="ECO:0000313" key="6">
    <source>
        <dbReference type="Proteomes" id="UP001501570"/>
    </source>
</evidence>
<protein>
    <submittedName>
        <fullName evidence="5">Peptidyl-alpha-hydroxyglycine alpha-amidating lyase family protein</fullName>
    </submittedName>
</protein>
<evidence type="ECO:0000256" key="3">
    <source>
        <dbReference type="ARBA" id="ARBA00023180"/>
    </source>
</evidence>